<dbReference type="InterPro" id="IPR002347">
    <property type="entry name" value="SDR_fam"/>
</dbReference>
<accession>A0A4Z0M8J8</accession>
<dbReference type="Gene3D" id="3.40.50.720">
    <property type="entry name" value="NAD(P)-binding Rossmann-like Domain"/>
    <property type="match status" value="1"/>
</dbReference>
<name>A0A4Z0M8J8_9GAMM</name>
<dbReference type="AlphaFoldDB" id="A0A4Z0M8J8"/>
<keyword evidence="2" id="KW-0560">Oxidoreductase</keyword>
<comment type="similarity">
    <text evidence="1">Belongs to the short-chain dehydrogenases/reductases (SDR) family.</text>
</comment>
<comment type="caution">
    <text evidence="3">The sequence shown here is derived from an EMBL/GenBank/DDBJ whole genome shotgun (WGS) entry which is preliminary data.</text>
</comment>
<evidence type="ECO:0000256" key="2">
    <source>
        <dbReference type="ARBA" id="ARBA00023002"/>
    </source>
</evidence>
<dbReference type="GO" id="GO:0016491">
    <property type="term" value="F:oxidoreductase activity"/>
    <property type="evidence" value="ECO:0007669"/>
    <property type="project" value="UniProtKB-KW"/>
</dbReference>
<dbReference type="InterPro" id="IPR036291">
    <property type="entry name" value="NAD(P)-bd_dom_sf"/>
</dbReference>
<dbReference type="SUPFAM" id="SSF51735">
    <property type="entry name" value="NAD(P)-binding Rossmann-fold domains"/>
    <property type="match status" value="1"/>
</dbReference>
<gene>
    <name evidence="3" type="ORF">E4634_02985</name>
</gene>
<organism evidence="3 4">
    <name type="scientific">Mangrovimicrobium sediminis</name>
    <dbReference type="NCBI Taxonomy" id="2562682"/>
    <lineage>
        <taxon>Bacteria</taxon>
        <taxon>Pseudomonadati</taxon>
        <taxon>Pseudomonadota</taxon>
        <taxon>Gammaproteobacteria</taxon>
        <taxon>Cellvibrionales</taxon>
        <taxon>Halieaceae</taxon>
        <taxon>Mangrovimicrobium</taxon>
    </lineage>
</organism>
<dbReference type="InterPro" id="IPR020904">
    <property type="entry name" value="Sc_DH/Rdtase_CS"/>
</dbReference>
<protein>
    <submittedName>
        <fullName evidence="3">SDR family oxidoreductase</fullName>
    </submittedName>
</protein>
<evidence type="ECO:0000256" key="1">
    <source>
        <dbReference type="ARBA" id="ARBA00006484"/>
    </source>
</evidence>
<reference evidence="3 4" key="1">
    <citation type="submission" date="2019-04" db="EMBL/GenBank/DDBJ databases">
        <title>Taxonomy of novel Haliea sp. from mangrove soil of West Coast of India.</title>
        <authorList>
            <person name="Verma A."/>
            <person name="Kumar P."/>
            <person name="Krishnamurthi S."/>
        </authorList>
    </citation>
    <scope>NUCLEOTIDE SEQUENCE [LARGE SCALE GENOMIC DNA]</scope>
    <source>
        <strain evidence="3 4">SAOS-164</strain>
    </source>
</reference>
<dbReference type="PANTHER" id="PTHR24321:SF8">
    <property type="entry name" value="ESTRADIOL 17-BETA-DEHYDROGENASE 8-RELATED"/>
    <property type="match status" value="1"/>
</dbReference>
<dbReference type="Pfam" id="PF13561">
    <property type="entry name" value="adh_short_C2"/>
    <property type="match status" value="1"/>
</dbReference>
<proteinExistence type="inferred from homology"/>
<dbReference type="Proteomes" id="UP000298050">
    <property type="component" value="Unassembled WGS sequence"/>
</dbReference>
<evidence type="ECO:0000313" key="3">
    <source>
        <dbReference type="EMBL" id="TGD75849.1"/>
    </source>
</evidence>
<dbReference type="CDD" id="cd05233">
    <property type="entry name" value="SDR_c"/>
    <property type="match status" value="1"/>
</dbReference>
<keyword evidence="4" id="KW-1185">Reference proteome</keyword>
<sequence length="258" mass="26167">MSDANRTALVTGAAGGIGRAACERLAHNGWQVLAVDRDTTALGWTESVAGVTGHVADITSAEANKAMIAAAEQRFGGLDAVLLNAAIPMGGSLEDVAWEDFEKVIGVNLMGTALGMRAALPALRRRGGGAILATASTHGLAGECDNAAYVASKHAVIGLVRAVARDVGCEGIRVNAICPGLTRQTGMTRFLESGDVPPEVLAGLVRGIPLQRCAEADEMAAVMEFLVSPAASYINGVALPVDGGAITGSGLLPPKSGV</sequence>
<dbReference type="PANTHER" id="PTHR24321">
    <property type="entry name" value="DEHYDROGENASES, SHORT CHAIN"/>
    <property type="match status" value="1"/>
</dbReference>
<dbReference type="RefSeq" id="WP_135441101.1">
    <property type="nucleotide sequence ID" value="NZ_SRLE01000002.1"/>
</dbReference>
<dbReference type="PRINTS" id="PR00081">
    <property type="entry name" value="GDHRDH"/>
</dbReference>
<evidence type="ECO:0000313" key="4">
    <source>
        <dbReference type="Proteomes" id="UP000298050"/>
    </source>
</evidence>
<dbReference type="OrthoDB" id="9810734at2"/>
<dbReference type="PROSITE" id="PS00061">
    <property type="entry name" value="ADH_SHORT"/>
    <property type="match status" value="1"/>
</dbReference>
<dbReference type="FunFam" id="3.40.50.720:FF:000084">
    <property type="entry name" value="Short-chain dehydrogenase reductase"/>
    <property type="match status" value="1"/>
</dbReference>
<dbReference type="EMBL" id="SRLE01000002">
    <property type="protein sequence ID" value="TGD75849.1"/>
    <property type="molecule type" value="Genomic_DNA"/>
</dbReference>
<dbReference type="PRINTS" id="PR00080">
    <property type="entry name" value="SDRFAMILY"/>
</dbReference>